<dbReference type="Pfam" id="PF01925">
    <property type="entry name" value="TauE"/>
    <property type="match status" value="2"/>
</dbReference>
<organism evidence="6">
    <name type="scientific">Odontella aurita</name>
    <dbReference type="NCBI Taxonomy" id="265563"/>
    <lineage>
        <taxon>Eukaryota</taxon>
        <taxon>Sar</taxon>
        <taxon>Stramenopiles</taxon>
        <taxon>Ochrophyta</taxon>
        <taxon>Bacillariophyta</taxon>
        <taxon>Mediophyceae</taxon>
        <taxon>Biddulphiophycidae</taxon>
        <taxon>Eupodiscales</taxon>
        <taxon>Odontellaceae</taxon>
        <taxon>Odontella</taxon>
    </lineage>
</organism>
<dbReference type="GO" id="GO:0016567">
    <property type="term" value="P:protein ubiquitination"/>
    <property type="evidence" value="ECO:0007669"/>
    <property type="project" value="TreeGrafter"/>
</dbReference>
<sequence length="588" mass="64045">MSCSPDEAVASHLRHNMIEKIRIPLMAMRALMVSLLLDLASETTADVTLSTRRNLRGETLTLVRHLEGEEPSVFHEPLFPLQWNDWLGFSGATVGLILAAGGGIGGGGILVPIFILVLRFAPKHAIALSSSCVFGGAVANTILNAPKRHPLADRPLISWDLILVMEPPTIAGALGGVLANKSLPDAFIIGLLVIVLSLTAWHTLTKARKLFDQETLGWQKISMSDDSTENDIELPNYHTQFSGSKCVPMRRAHSEFFPVPLCKQACQRKIPRQKSWPCTDRDMEPLSLRPDEAKSPLRLKSLSNHNNSTSVVLLQCTPWLTSEPKDFLSNHSTGDISFDCAVVNARNELLLGNIIEEERHVPRRNILIILGFFLTVLFVTILKGGGSFHSPIGIQCGSASFWIAEAFVLCCIFAVSMHARSHLIGRTQIKDELNYQYVEGDIRWDGRATCIYPAASILAGFFAGMFGIGGGIIKGPLMLAMGVLPAVASATAACMILFTSLTATASFVVFGLMITDYAWFSFGMGFFATVLGQLVMSHMLRKYRRNSYIAFCIGIVVLLSAILLTVESIVSFMDSGVRGSSGLCSSAE</sequence>
<dbReference type="PANTHER" id="PTHR14255:SF3">
    <property type="entry name" value="SULFITE EXPORTER TAUE_SAFE FAMILY PROTEIN 5-RELATED"/>
    <property type="match status" value="1"/>
</dbReference>
<feature type="transmembrane region" description="Helical" evidence="5">
    <location>
        <begin position="517"/>
        <end position="536"/>
    </location>
</feature>
<proteinExistence type="predicted"/>
<evidence type="ECO:0000256" key="4">
    <source>
        <dbReference type="ARBA" id="ARBA00023136"/>
    </source>
</evidence>
<dbReference type="PANTHER" id="PTHR14255">
    <property type="entry name" value="CEREBLON"/>
    <property type="match status" value="1"/>
</dbReference>
<comment type="subcellular location">
    <subcellularLocation>
        <location evidence="1">Membrane</location>
        <topology evidence="1">Multi-pass membrane protein</topology>
    </subcellularLocation>
</comment>
<keyword evidence="3 5" id="KW-1133">Transmembrane helix</keyword>
<accession>A0A7S4NB03</accession>
<evidence type="ECO:0000256" key="3">
    <source>
        <dbReference type="ARBA" id="ARBA00022989"/>
    </source>
</evidence>
<feature type="transmembrane region" description="Helical" evidence="5">
    <location>
        <begin position="392"/>
        <end position="416"/>
    </location>
</feature>
<evidence type="ECO:0000256" key="5">
    <source>
        <dbReference type="SAM" id="Phobius"/>
    </source>
</evidence>
<feature type="transmembrane region" description="Helical" evidence="5">
    <location>
        <begin position="125"/>
        <end position="143"/>
    </location>
</feature>
<gene>
    <name evidence="6" type="ORF">OAUR00152_LOCUS35641</name>
</gene>
<reference evidence="6" key="1">
    <citation type="submission" date="2021-01" db="EMBL/GenBank/DDBJ databases">
        <authorList>
            <person name="Corre E."/>
            <person name="Pelletier E."/>
            <person name="Niang G."/>
            <person name="Scheremetjew M."/>
            <person name="Finn R."/>
            <person name="Kale V."/>
            <person name="Holt S."/>
            <person name="Cochrane G."/>
            <person name="Meng A."/>
            <person name="Brown T."/>
            <person name="Cohen L."/>
        </authorList>
    </citation>
    <scope>NUCLEOTIDE SEQUENCE</scope>
    <source>
        <strain evidence="6">Isolate 1302-5</strain>
    </source>
</reference>
<dbReference type="EMBL" id="HBKQ01051672">
    <property type="protein sequence ID" value="CAE2277321.1"/>
    <property type="molecule type" value="Transcribed_RNA"/>
</dbReference>
<feature type="transmembrane region" description="Helical" evidence="5">
    <location>
        <begin position="479"/>
        <end position="510"/>
    </location>
</feature>
<evidence type="ECO:0000256" key="2">
    <source>
        <dbReference type="ARBA" id="ARBA00022692"/>
    </source>
</evidence>
<feature type="transmembrane region" description="Helical" evidence="5">
    <location>
        <begin position="186"/>
        <end position="204"/>
    </location>
</feature>
<evidence type="ECO:0000256" key="1">
    <source>
        <dbReference type="ARBA" id="ARBA00004141"/>
    </source>
</evidence>
<keyword evidence="4 5" id="KW-0472">Membrane</keyword>
<feature type="transmembrane region" description="Helical" evidence="5">
    <location>
        <begin position="451"/>
        <end position="473"/>
    </location>
</feature>
<dbReference type="GO" id="GO:0031464">
    <property type="term" value="C:Cul4A-RING E3 ubiquitin ligase complex"/>
    <property type="evidence" value="ECO:0007669"/>
    <property type="project" value="TreeGrafter"/>
</dbReference>
<evidence type="ECO:0000313" key="6">
    <source>
        <dbReference type="EMBL" id="CAE2277321.1"/>
    </source>
</evidence>
<dbReference type="InterPro" id="IPR002781">
    <property type="entry name" value="TM_pro_TauE-like"/>
</dbReference>
<name>A0A7S4NB03_9STRA</name>
<protein>
    <submittedName>
        <fullName evidence="6">Uncharacterized protein</fullName>
    </submittedName>
</protein>
<feature type="transmembrane region" description="Helical" evidence="5">
    <location>
        <begin position="86"/>
        <end position="118"/>
    </location>
</feature>
<dbReference type="GO" id="GO:0016020">
    <property type="term" value="C:membrane"/>
    <property type="evidence" value="ECO:0007669"/>
    <property type="project" value="UniProtKB-SubCell"/>
</dbReference>
<feature type="transmembrane region" description="Helical" evidence="5">
    <location>
        <begin position="548"/>
        <end position="570"/>
    </location>
</feature>
<feature type="transmembrane region" description="Helical" evidence="5">
    <location>
        <begin position="366"/>
        <end position="386"/>
    </location>
</feature>
<keyword evidence="2 5" id="KW-0812">Transmembrane</keyword>
<dbReference type="AlphaFoldDB" id="A0A7S4NB03"/>